<keyword evidence="3" id="KW-1003">Cell membrane</keyword>
<evidence type="ECO:0000313" key="11">
    <source>
        <dbReference type="EMBL" id="RKO67022.1"/>
    </source>
</evidence>
<keyword evidence="4" id="KW-0997">Cell inner membrane</keyword>
<dbReference type="OrthoDB" id="9814265at2"/>
<dbReference type="PANTHER" id="PTHR35011:SF2">
    <property type="entry name" value="2,3-DIKETO-L-GULONATE TRAP TRANSPORTER SMALL PERMEASE PROTEIN YIAM"/>
    <property type="match status" value="1"/>
</dbReference>
<keyword evidence="2" id="KW-0813">Transport</keyword>
<sequence length="178" mass="19454">MAAASRWTGGSKIRKRWTMIELIQKIGRGAEKLVEYLLFASLGGMVFLVFVNAVLRYIFNEGFAPSEELARYLFVWAVFLGAITAYKDNKHIAVNLITARLKGLPKKIIELAGYMLVLVAAGVMIKGGLEFTQQSISSLGPATGIPFSFITFSYVLATVFIGAMTLGRIVNVIRKGGV</sequence>
<evidence type="ECO:0000256" key="3">
    <source>
        <dbReference type="ARBA" id="ARBA00022475"/>
    </source>
</evidence>
<comment type="caution">
    <text evidence="11">The sequence shown here is derived from an EMBL/GenBank/DDBJ whole genome shotgun (WGS) entry which is preliminary data.</text>
</comment>
<evidence type="ECO:0000256" key="7">
    <source>
        <dbReference type="ARBA" id="ARBA00023136"/>
    </source>
</evidence>
<dbReference type="GO" id="GO:0015740">
    <property type="term" value="P:C4-dicarboxylate transport"/>
    <property type="evidence" value="ECO:0007669"/>
    <property type="project" value="TreeGrafter"/>
</dbReference>
<comment type="subcellular location">
    <subcellularLocation>
        <location evidence="1">Cell inner membrane</location>
        <topology evidence="1">Multi-pass membrane protein</topology>
    </subcellularLocation>
</comment>
<dbReference type="InterPro" id="IPR007387">
    <property type="entry name" value="TRAP_DctQ"/>
</dbReference>
<dbReference type="Pfam" id="PF04290">
    <property type="entry name" value="DctQ"/>
    <property type="match status" value="1"/>
</dbReference>
<evidence type="ECO:0000259" key="10">
    <source>
        <dbReference type="Pfam" id="PF04290"/>
    </source>
</evidence>
<dbReference type="PANTHER" id="PTHR35011">
    <property type="entry name" value="2,3-DIKETO-L-GULONATE TRAP TRANSPORTER SMALL PERMEASE PROTEIN YIAM"/>
    <property type="match status" value="1"/>
</dbReference>
<evidence type="ECO:0000256" key="9">
    <source>
        <dbReference type="SAM" id="Phobius"/>
    </source>
</evidence>
<evidence type="ECO:0000256" key="5">
    <source>
        <dbReference type="ARBA" id="ARBA00022692"/>
    </source>
</evidence>
<evidence type="ECO:0000256" key="8">
    <source>
        <dbReference type="ARBA" id="ARBA00038436"/>
    </source>
</evidence>
<keyword evidence="5 9" id="KW-0812">Transmembrane</keyword>
<feature type="domain" description="Tripartite ATP-independent periplasmic transporters DctQ component" evidence="10">
    <location>
        <begin position="45"/>
        <end position="171"/>
    </location>
</feature>
<evidence type="ECO:0000256" key="4">
    <source>
        <dbReference type="ARBA" id="ARBA00022519"/>
    </source>
</evidence>
<name>A0A494WXJ7_9FIRM</name>
<protein>
    <submittedName>
        <fullName evidence="11">TRAP transporter small permease</fullName>
    </submittedName>
</protein>
<proteinExistence type="inferred from homology"/>
<evidence type="ECO:0000256" key="2">
    <source>
        <dbReference type="ARBA" id="ARBA00022448"/>
    </source>
</evidence>
<keyword evidence="7 9" id="KW-0472">Membrane</keyword>
<keyword evidence="6 9" id="KW-1133">Transmembrane helix</keyword>
<dbReference type="EMBL" id="RBWE01000001">
    <property type="protein sequence ID" value="RKO67022.1"/>
    <property type="molecule type" value="Genomic_DNA"/>
</dbReference>
<accession>A0A494WXJ7</accession>
<dbReference type="GO" id="GO:0022857">
    <property type="term" value="F:transmembrane transporter activity"/>
    <property type="evidence" value="ECO:0007669"/>
    <property type="project" value="TreeGrafter"/>
</dbReference>
<feature type="transmembrane region" description="Helical" evidence="9">
    <location>
        <begin position="33"/>
        <end position="57"/>
    </location>
</feature>
<feature type="transmembrane region" description="Helical" evidence="9">
    <location>
        <begin position="108"/>
        <end position="125"/>
    </location>
</feature>
<dbReference type="Proteomes" id="UP000271256">
    <property type="component" value="Unassembled WGS sequence"/>
</dbReference>
<evidence type="ECO:0000313" key="12">
    <source>
        <dbReference type="Proteomes" id="UP000271256"/>
    </source>
</evidence>
<reference evidence="11 12" key="1">
    <citation type="submission" date="2018-10" db="EMBL/GenBank/DDBJ databases">
        <authorList>
            <person name="Grouzdev D.S."/>
            <person name="Krutkina M.S."/>
            <person name="Tourova T.P."/>
            <person name="Nazina T.N."/>
        </authorList>
    </citation>
    <scope>NUCLEOTIDE SEQUENCE [LARGE SCALE GENOMIC DNA]</scope>
    <source>
        <strain evidence="11 12">435</strain>
    </source>
</reference>
<feature type="transmembrane region" description="Helical" evidence="9">
    <location>
        <begin position="69"/>
        <end position="87"/>
    </location>
</feature>
<dbReference type="GO" id="GO:0005886">
    <property type="term" value="C:plasma membrane"/>
    <property type="evidence" value="ECO:0007669"/>
    <property type="project" value="UniProtKB-SubCell"/>
</dbReference>
<keyword evidence="12" id="KW-1185">Reference proteome</keyword>
<gene>
    <name evidence="11" type="ORF">D7024_08700</name>
</gene>
<evidence type="ECO:0000256" key="6">
    <source>
        <dbReference type="ARBA" id="ARBA00022989"/>
    </source>
</evidence>
<dbReference type="InterPro" id="IPR055348">
    <property type="entry name" value="DctQ"/>
</dbReference>
<feature type="transmembrane region" description="Helical" evidence="9">
    <location>
        <begin position="145"/>
        <end position="166"/>
    </location>
</feature>
<comment type="similarity">
    <text evidence="8">Belongs to the TRAP transporter small permease family.</text>
</comment>
<organism evidence="11 12">
    <name type="scientific">Desulfofundulus salinus</name>
    <dbReference type="NCBI Taxonomy" id="2419843"/>
    <lineage>
        <taxon>Bacteria</taxon>
        <taxon>Bacillati</taxon>
        <taxon>Bacillota</taxon>
        <taxon>Clostridia</taxon>
        <taxon>Eubacteriales</taxon>
        <taxon>Peptococcaceae</taxon>
        <taxon>Desulfofundulus</taxon>
    </lineage>
</organism>
<evidence type="ECO:0000256" key="1">
    <source>
        <dbReference type="ARBA" id="ARBA00004429"/>
    </source>
</evidence>
<dbReference type="AlphaFoldDB" id="A0A494WXJ7"/>